<dbReference type="GO" id="GO:0003700">
    <property type="term" value="F:DNA-binding transcription factor activity"/>
    <property type="evidence" value="ECO:0007669"/>
    <property type="project" value="InterPro"/>
</dbReference>
<comment type="subcellular location">
    <subcellularLocation>
        <location evidence="1">Nucleus</location>
    </subcellularLocation>
</comment>
<dbReference type="GO" id="GO:0005634">
    <property type="term" value="C:nucleus"/>
    <property type="evidence" value="ECO:0007669"/>
    <property type="project" value="UniProtKB-SubCell"/>
</dbReference>
<dbReference type="Gene3D" id="1.10.10.10">
    <property type="entry name" value="Winged helix-like DNA-binding domain superfamily/Winged helix DNA-binding domain"/>
    <property type="match status" value="1"/>
</dbReference>
<protein>
    <recommendedName>
        <fullName evidence="5">HSF-type DNA-binding domain-containing protein</fullName>
    </recommendedName>
</protein>
<keyword evidence="2" id="KW-0238">DNA-binding</keyword>
<dbReference type="AlphaFoldDB" id="A0A7S3Q4I7"/>
<dbReference type="InterPro" id="IPR000232">
    <property type="entry name" value="HSF_DNA-bd"/>
</dbReference>
<dbReference type="InterPro" id="IPR036390">
    <property type="entry name" value="WH_DNA-bd_sf"/>
</dbReference>
<name>A0A7S3Q4I7_9STRA</name>
<evidence type="ECO:0000256" key="4">
    <source>
        <dbReference type="RuleBase" id="RU004020"/>
    </source>
</evidence>
<dbReference type="PANTHER" id="PTHR10015">
    <property type="entry name" value="HEAT SHOCK TRANSCRIPTION FACTOR"/>
    <property type="match status" value="1"/>
</dbReference>
<sequence length="441" mass="49446">MESTMRKIEHQNHRMPLGNSEMVTTTRLKTMDGVSDARRVPMDSEVITTAPSSSNTTIIANSPSPVSGLQQAPHLTSSTDKMIHFLDTTAAIKTGPKTKAIKFPVKLLYVLECGEYDDIITWAPNGLSFVITDTKQFEDMVLPEVFKEAKFASFQRKLYRWAFTKHPRTEQSTYSHPNFQRGNFPLCMTMTCIKRAKGQQVQSSGVGPMNFQGQLMERMMVANGMSGLGSAMSSMPSHLYDQQPSSLLLNSLSVPQHPIQMMTVQQGLPTSSYQDVRSSYDSVNPYSNQGLPLDPSTASAAMSMYYSNNNSAGDTSAGMNGNLNSMNDEQMMQQMRYRSMIQGLERNQFSNDLSMAEQVQQQVSHQRLRQHVQREQQEHDQNQFNMAMVQHMQRQRHAQVAQVHHVQGDQIGLVVSGGANQSSLHDAARIMRDFNEQTTDS</sequence>
<proteinExistence type="inferred from homology"/>
<evidence type="ECO:0000313" key="6">
    <source>
        <dbReference type="EMBL" id="CAE0465516.1"/>
    </source>
</evidence>
<reference evidence="6" key="1">
    <citation type="submission" date="2021-01" db="EMBL/GenBank/DDBJ databases">
        <authorList>
            <person name="Corre E."/>
            <person name="Pelletier E."/>
            <person name="Niang G."/>
            <person name="Scheremetjew M."/>
            <person name="Finn R."/>
            <person name="Kale V."/>
            <person name="Holt S."/>
            <person name="Cochrane G."/>
            <person name="Meng A."/>
            <person name="Brown T."/>
            <person name="Cohen L."/>
        </authorList>
    </citation>
    <scope>NUCLEOTIDE SEQUENCE</scope>
    <source>
        <strain evidence="6">MM31A-1</strain>
    </source>
</reference>
<dbReference type="PANTHER" id="PTHR10015:SF206">
    <property type="entry name" value="HSF-TYPE DNA-BINDING DOMAIN-CONTAINING PROTEIN"/>
    <property type="match status" value="1"/>
</dbReference>
<dbReference type="GO" id="GO:0043565">
    <property type="term" value="F:sequence-specific DNA binding"/>
    <property type="evidence" value="ECO:0007669"/>
    <property type="project" value="InterPro"/>
</dbReference>
<evidence type="ECO:0000256" key="2">
    <source>
        <dbReference type="ARBA" id="ARBA00023125"/>
    </source>
</evidence>
<accession>A0A7S3Q4I7</accession>
<evidence type="ECO:0000256" key="3">
    <source>
        <dbReference type="ARBA" id="ARBA00023242"/>
    </source>
</evidence>
<dbReference type="EMBL" id="HBIO01013322">
    <property type="protein sequence ID" value="CAE0465516.1"/>
    <property type="molecule type" value="Transcribed_RNA"/>
</dbReference>
<dbReference type="SUPFAM" id="SSF46785">
    <property type="entry name" value="Winged helix' DNA-binding domain"/>
    <property type="match status" value="1"/>
</dbReference>
<keyword evidence="3" id="KW-0539">Nucleus</keyword>
<dbReference type="InterPro" id="IPR036388">
    <property type="entry name" value="WH-like_DNA-bd_sf"/>
</dbReference>
<gene>
    <name evidence="6" type="ORF">CDEB00056_LOCUS10357</name>
</gene>
<comment type="similarity">
    <text evidence="4">Belongs to the HSF family.</text>
</comment>
<evidence type="ECO:0000256" key="1">
    <source>
        <dbReference type="ARBA" id="ARBA00004123"/>
    </source>
</evidence>
<organism evidence="6">
    <name type="scientific">Chaetoceros debilis</name>
    <dbReference type="NCBI Taxonomy" id="122233"/>
    <lineage>
        <taxon>Eukaryota</taxon>
        <taxon>Sar</taxon>
        <taxon>Stramenopiles</taxon>
        <taxon>Ochrophyta</taxon>
        <taxon>Bacillariophyta</taxon>
        <taxon>Coscinodiscophyceae</taxon>
        <taxon>Chaetocerotophycidae</taxon>
        <taxon>Chaetocerotales</taxon>
        <taxon>Chaetocerotaceae</taxon>
        <taxon>Chaetoceros</taxon>
    </lineage>
</organism>
<dbReference type="Pfam" id="PF00447">
    <property type="entry name" value="HSF_DNA-bind"/>
    <property type="match status" value="1"/>
</dbReference>
<feature type="domain" description="HSF-type DNA-binding" evidence="5">
    <location>
        <begin position="99"/>
        <end position="196"/>
    </location>
</feature>
<evidence type="ECO:0000259" key="5">
    <source>
        <dbReference type="SMART" id="SM00415"/>
    </source>
</evidence>
<dbReference type="SMART" id="SM00415">
    <property type="entry name" value="HSF"/>
    <property type="match status" value="1"/>
</dbReference>